<organism evidence="1 2">
    <name type="scientific">Cylindrotheca closterium</name>
    <dbReference type="NCBI Taxonomy" id="2856"/>
    <lineage>
        <taxon>Eukaryota</taxon>
        <taxon>Sar</taxon>
        <taxon>Stramenopiles</taxon>
        <taxon>Ochrophyta</taxon>
        <taxon>Bacillariophyta</taxon>
        <taxon>Bacillariophyceae</taxon>
        <taxon>Bacillariophycidae</taxon>
        <taxon>Bacillariales</taxon>
        <taxon>Bacillariaceae</taxon>
        <taxon>Cylindrotheca</taxon>
    </lineage>
</organism>
<dbReference type="InterPro" id="IPR032675">
    <property type="entry name" value="LRR_dom_sf"/>
</dbReference>
<dbReference type="Gene3D" id="3.80.10.10">
    <property type="entry name" value="Ribonuclease Inhibitor"/>
    <property type="match status" value="1"/>
</dbReference>
<sequence>MNNNSAMMILHCSGPDDVLLPRILSFLAWDELIVRISLVNHSWKRAVAYTPVCSFPISRDSTSKMLVDQVQLRSLIERLPRLQKIIGHWENGDGCLPENSLRLIVHGFKELRSLDISGEEPSRTTTIYHPQQQHEPELLSLESTYEPALIESICSTWNDSLLELDISHNSKVQLDLKLLAKLAKLEIVNASGCGRIHGRLSDLQILYELQVCDLQNCPLVEGHVRDLATCPKLLYLGLRGTSVHGRLVLSFDGLQPGDFESLIYIDWIHGGSMMEQQEAQQSIGADDIPGNISGIFLGKELALVSSAPMAVQRVFDLAQILPSLRLDLCSFHLSKGSPDYYSKPNRLNGLYTREPPFQVELFHIQGRRGWRWTNGTKKGVCEIQWLDSLTAFATKKQYVYYQLEVQLFTGTDDSIYQGFSVPPTEEEHNDLMYKKLIQKRRRARRLQREEGG</sequence>
<evidence type="ECO:0008006" key="3">
    <source>
        <dbReference type="Google" id="ProtNLM"/>
    </source>
</evidence>
<accession>A0AAD2FMX9</accession>
<dbReference type="SUPFAM" id="SSF52047">
    <property type="entry name" value="RNI-like"/>
    <property type="match status" value="1"/>
</dbReference>
<evidence type="ECO:0000313" key="2">
    <source>
        <dbReference type="Proteomes" id="UP001295423"/>
    </source>
</evidence>
<name>A0AAD2FMX9_9STRA</name>
<dbReference type="EMBL" id="CAKOGP040001714">
    <property type="protein sequence ID" value="CAJ1946603.1"/>
    <property type="molecule type" value="Genomic_DNA"/>
</dbReference>
<reference evidence="1" key="1">
    <citation type="submission" date="2023-08" db="EMBL/GenBank/DDBJ databases">
        <authorList>
            <person name="Audoor S."/>
            <person name="Bilcke G."/>
        </authorList>
    </citation>
    <scope>NUCLEOTIDE SEQUENCE</scope>
</reference>
<keyword evidence="2" id="KW-1185">Reference proteome</keyword>
<dbReference type="Proteomes" id="UP001295423">
    <property type="component" value="Unassembled WGS sequence"/>
</dbReference>
<gene>
    <name evidence="1" type="ORF">CYCCA115_LOCUS10745</name>
</gene>
<protein>
    <recommendedName>
        <fullName evidence="3">F-box domain-containing protein</fullName>
    </recommendedName>
</protein>
<comment type="caution">
    <text evidence="1">The sequence shown here is derived from an EMBL/GenBank/DDBJ whole genome shotgun (WGS) entry which is preliminary data.</text>
</comment>
<dbReference type="AlphaFoldDB" id="A0AAD2FMX9"/>
<evidence type="ECO:0000313" key="1">
    <source>
        <dbReference type="EMBL" id="CAJ1946603.1"/>
    </source>
</evidence>
<proteinExistence type="predicted"/>
<dbReference type="CDD" id="cd09917">
    <property type="entry name" value="F-box_SF"/>
    <property type="match status" value="1"/>
</dbReference>